<protein>
    <submittedName>
        <fullName evidence="7">Methyl-accepting chemotaxis protein</fullName>
    </submittedName>
</protein>
<accession>A0ABV7VW26</accession>
<reference evidence="8" key="1">
    <citation type="journal article" date="2019" name="Int. J. Syst. Evol. Microbiol.">
        <title>The Global Catalogue of Microorganisms (GCM) 10K type strain sequencing project: providing services to taxonomists for standard genome sequencing and annotation.</title>
        <authorList>
            <consortium name="The Broad Institute Genomics Platform"/>
            <consortium name="The Broad Institute Genome Sequencing Center for Infectious Disease"/>
            <person name="Wu L."/>
            <person name="Ma J."/>
        </authorList>
    </citation>
    <scope>NUCLEOTIDE SEQUENCE [LARGE SCALE GENOMIC DNA]</scope>
    <source>
        <strain evidence="8">KCTC 42424</strain>
    </source>
</reference>
<comment type="subcellular location">
    <subcellularLocation>
        <location evidence="1">Membrane</location>
    </subcellularLocation>
</comment>
<dbReference type="SUPFAM" id="SSF58104">
    <property type="entry name" value="Methyl-accepting chemotaxis protein (MCP) signaling domain"/>
    <property type="match status" value="1"/>
</dbReference>
<organism evidence="7 8">
    <name type="scientific">Bacterioplanoides pacificum</name>
    <dbReference type="NCBI Taxonomy" id="1171596"/>
    <lineage>
        <taxon>Bacteria</taxon>
        <taxon>Pseudomonadati</taxon>
        <taxon>Pseudomonadota</taxon>
        <taxon>Gammaproteobacteria</taxon>
        <taxon>Oceanospirillales</taxon>
        <taxon>Oceanospirillaceae</taxon>
        <taxon>Bacterioplanoides</taxon>
    </lineage>
</organism>
<dbReference type="Gene3D" id="1.10.287.950">
    <property type="entry name" value="Methyl-accepting chemotaxis protein"/>
    <property type="match status" value="1"/>
</dbReference>
<dbReference type="NCBIfam" id="TIGR00229">
    <property type="entry name" value="sensory_box"/>
    <property type="match status" value="1"/>
</dbReference>
<evidence type="ECO:0000256" key="2">
    <source>
        <dbReference type="ARBA" id="ARBA00023224"/>
    </source>
</evidence>
<dbReference type="RefSeq" id="WP_376867970.1">
    <property type="nucleotide sequence ID" value="NZ_JBHRYB010000015.1"/>
</dbReference>
<dbReference type="PANTHER" id="PTHR32089:SF112">
    <property type="entry name" value="LYSOZYME-LIKE PROTEIN-RELATED"/>
    <property type="match status" value="1"/>
</dbReference>
<dbReference type="Gene3D" id="3.30.450.20">
    <property type="entry name" value="PAS domain"/>
    <property type="match status" value="1"/>
</dbReference>
<name>A0ABV7VW26_9GAMM</name>
<comment type="similarity">
    <text evidence="3">Belongs to the methyl-accepting chemotaxis (MCP) protein family.</text>
</comment>
<dbReference type="CDD" id="cd00130">
    <property type="entry name" value="PAS"/>
    <property type="match status" value="1"/>
</dbReference>
<dbReference type="InterPro" id="IPR004090">
    <property type="entry name" value="Chemotax_Me-accpt_rcpt"/>
</dbReference>
<keyword evidence="5" id="KW-0472">Membrane</keyword>
<feature type="transmembrane region" description="Helical" evidence="5">
    <location>
        <begin position="156"/>
        <end position="180"/>
    </location>
</feature>
<dbReference type="SMART" id="SM00283">
    <property type="entry name" value="MA"/>
    <property type="match status" value="1"/>
</dbReference>
<dbReference type="EMBL" id="JBHRYB010000015">
    <property type="protein sequence ID" value="MFC3681520.1"/>
    <property type="molecule type" value="Genomic_DNA"/>
</dbReference>
<dbReference type="Pfam" id="PF08447">
    <property type="entry name" value="PAS_3"/>
    <property type="match status" value="1"/>
</dbReference>
<evidence type="ECO:0000256" key="5">
    <source>
        <dbReference type="SAM" id="Phobius"/>
    </source>
</evidence>
<keyword evidence="5" id="KW-0812">Transmembrane</keyword>
<sequence length="516" mass="57342">MRNNQPVSQRDIPLHDDAHLVSSTNLKGVITHCNQDFIDISGFSEDELLGSPHNLVRHPDMPVAAFADMWTTLKSGKHWMGLVKNRAKNGDHYWVDAYVTPIYDGQQIAGYESVRIKPKREQIQRAEQAYQRLNRGKNNNAINTLKQGAQHPLTPWLLLLVALLAGSTPAWLILLALMLATLSSGYQWRQHNALRRSAQSIADSDLLAWIYTGRSDLQGQVDYALYAQERSQQTALTRISDNTQELLNSATETLTLSQQTLEKVRQQRIHTSQVEHTSQNIATATGQLLDNSSQSASASDTSSATVTRGEHTVARMMEQSSDLQQQLSSTAEAISALAEETQAVNNFLQAITNIAEQTNLLALNAAIEAARAGEQGRGFAVVADEVRHLAQRTQESAGEIQTIVNGLNQHSQHAVEQMERGQQSTQSTLDQAQQVTEVFQAIRQDLSTINQLNGSNNNTVQQQNQDVHEIGSSLQQLESLSQDAETIAGEMHHQCETLSQLMHQQSNIIRRFQQRL</sequence>
<proteinExistence type="inferred from homology"/>
<comment type="caution">
    <text evidence="7">The sequence shown here is derived from an EMBL/GenBank/DDBJ whole genome shotgun (WGS) entry which is preliminary data.</text>
</comment>
<dbReference type="PRINTS" id="PR00260">
    <property type="entry name" value="CHEMTRNSDUCR"/>
</dbReference>
<dbReference type="InterPro" id="IPR000014">
    <property type="entry name" value="PAS"/>
</dbReference>
<keyword evidence="8" id="KW-1185">Reference proteome</keyword>
<evidence type="ECO:0000259" key="6">
    <source>
        <dbReference type="PROSITE" id="PS50111"/>
    </source>
</evidence>
<dbReference type="PANTHER" id="PTHR32089">
    <property type="entry name" value="METHYL-ACCEPTING CHEMOTAXIS PROTEIN MCPB"/>
    <property type="match status" value="1"/>
</dbReference>
<evidence type="ECO:0000256" key="4">
    <source>
        <dbReference type="PROSITE-ProRule" id="PRU00284"/>
    </source>
</evidence>
<feature type="domain" description="Methyl-accepting transducer" evidence="6">
    <location>
        <begin position="242"/>
        <end position="478"/>
    </location>
</feature>
<dbReference type="SUPFAM" id="SSF55785">
    <property type="entry name" value="PYP-like sensor domain (PAS domain)"/>
    <property type="match status" value="1"/>
</dbReference>
<dbReference type="PROSITE" id="PS50111">
    <property type="entry name" value="CHEMOTAXIS_TRANSDUC_2"/>
    <property type="match status" value="1"/>
</dbReference>
<dbReference type="Pfam" id="PF00015">
    <property type="entry name" value="MCPsignal"/>
    <property type="match status" value="1"/>
</dbReference>
<dbReference type="InterPro" id="IPR004089">
    <property type="entry name" value="MCPsignal_dom"/>
</dbReference>
<evidence type="ECO:0000256" key="3">
    <source>
        <dbReference type="ARBA" id="ARBA00029447"/>
    </source>
</evidence>
<keyword evidence="2 4" id="KW-0807">Transducer</keyword>
<keyword evidence="5" id="KW-1133">Transmembrane helix</keyword>
<dbReference type="Proteomes" id="UP001595722">
    <property type="component" value="Unassembled WGS sequence"/>
</dbReference>
<gene>
    <name evidence="7" type="ORF">ACFOMG_15555</name>
</gene>
<dbReference type="InterPro" id="IPR013655">
    <property type="entry name" value="PAS_fold_3"/>
</dbReference>
<evidence type="ECO:0000256" key="1">
    <source>
        <dbReference type="ARBA" id="ARBA00004370"/>
    </source>
</evidence>
<evidence type="ECO:0000313" key="7">
    <source>
        <dbReference type="EMBL" id="MFC3681520.1"/>
    </source>
</evidence>
<dbReference type="InterPro" id="IPR035965">
    <property type="entry name" value="PAS-like_dom_sf"/>
</dbReference>
<evidence type="ECO:0000313" key="8">
    <source>
        <dbReference type="Proteomes" id="UP001595722"/>
    </source>
</evidence>